<evidence type="ECO:0000259" key="8">
    <source>
        <dbReference type="Pfam" id="PF22148"/>
    </source>
</evidence>
<feature type="active site" description="Charge relay system" evidence="5">
    <location>
        <position position="218"/>
    </location>
</feature>
<evidence type="ECO:0000256" key="4">
    <source>
        <dbReference type="ARBA" id="ARBA00022825"/>
    </source>
</evidence>
<dbReference type="PANTHER" id="PTHR43806">
    <property type="entry name" value="PEPTIDASE S8"/>
    <property type="match status" value="1"/>
</dbReference>
<protein>
    <recommendedName>
        <fullName evidence="11">Peptidase S8 and S53 subtilisin kexin sedolisin</fullName>
    </recommendedName>
</protein>
<keyword evidence="10" id="KW-1185">Reference proteome</keyword>
<evidence type="ECO:0000313" key="10">
    <source>
        <dbReference type="Proteomes" id="UP000645517"/>
    </source>
</evidence>
<comment type="similarity">
    <text evidence="1 5">Belongs to the peptidase S8 family.</text>
</comment>
<dbReference type="CDD" id="cd07473">
    <property type="entry name" value="Peptidases_S8_Subtilisin_like"/>
    <property type="match status" value="1"/>
</dbReference>
<feature type="active site" description="Charge relay system" evidence="5">
    <location>
        <position position="158"/>
    </location>
</feature>
<dbReference type="InterPro" id="IPR000209">
    <property type="entry name" value="Peptidase_S8/S53_dom"/>
</dbReference>
<evidence type="ECO:0000256" key="2">
    <source>
        <dbReference type="ARBA" id="ARBA00022670"/>
    </source>
</evidence>
<dbReference type="PROSITE" id="PS00138">
    <property type="entry name" value="SUBTILASE_SER"/>
    <property type="match status" value="1"/>
</dbReference>
<evidence type="ECO:0000313" key="9">
    <source>
        <dbReference type="EMBL" id="GGN35145.1"/>
    </source>
</evidence>
<dbReference type="Pfam" id="PF00082">
    <property type="entry name" value="Peptidase_S8"/>
    <property type="match status" value="1"/>
</dbReference>
<dbReference type="PANTHER" id="PTHR43806:SF11">
    <property type="entry name" value="CEREVISIN-RELATED"/>
    <property type="match status" value="1"/>
</dbReference>
<evidence type="ECO:0000256" key="5">
    <source>
        <dbReference type="PROSITE-ProRule" id="PRU01240"/>
    </source>
</evidence>
<dbReference type="InterPro" id="IPR022398">
    <property type="entry name" value="Peptidase_S8_His-AS"/>
</dbReference>
<keyword evidence="6" id="KW-0732">Signal</keyword>
<evidence type="ECO:0008006" key="11">
    <source>
        <dbReference type="Google" id="ProtNLM"/>
    </source>
</evidence>
<reference evidence="10" key="1">
    <citation type="journal article" date="2019" name="Int. J. Syst. Evol. Microbiol.">
        <title>The Global Catalogue of Microorganisms (GCM) 10K type strain sequencing project: providing services to taxonomists for standard genome sequencing and annotation.</title>
        <authorList>
            <consortium name="The Broad Institute Genomics Platform"/>
            <consortium name="The Broad Institute Genome Sequencing Center for Infectious Disease"/>
            <person name="Wu L."/>
            <person name="Ma J."/>
        </authorList>
    </citation>
    <scope>NUCLEOTIDE SEQUENCE [LARGE SCALE GENOMIC DNA]</scope>
    <source>
        <strain evidence="10">JCM 16918</strain>
    </source>
</reference>
<dbReference type="PROSITE" id="PS51257">
    <property type="entry name" value="PROKAR_LIPOPROTEIN"/>
    <property type="match status" value="1"/>
</dbReference>
<dbReference type="InterPro" id="IPR015500">
    <property type="entry name" value="Peptidase_S8_subtilisin-rel"/>
</dbReference>
<evidence type="ECO:0000256" key="1">
    <source>
        <dbReference type="ARBA" id="ARBA00011073"/>
    </source>
</evidence>
<comment type="caution">
    <text evidence="9">The sequence shown here is derived from an EMBL/GenBank/DDBJ whole genome shotgun (WGS) entry which is preliminary data.</text>
</comment>
<dbReference type="InterPro" id="IPR023828">
    <property type="entry name" value="Peptidase_S8_Ser-AS"/>
</dbReference>
<evidence type="ECO:0000259" key="7">
    <source>
        <dbReference type="Pfam" id="PF00082"/>
    </source>
</evidence>
<keyword evidence="2 5" id="KW-0645">Protease</keyword>
<accession>A0ABQ2J313</accession>
<dbReference type="InterPro" id="IPR050131">
    <property type="entry name" value="Peptidase_S8_subtilisin-like"/>
</dbReference>
<gene>
    <name evidence="9" type="ORF">GCM10010842_14660</name>
</gene>
<dbReference type="Proteomes" id="UP000645517">
    <property type="component" value="Unassembled WGS sequence"/>
</dbReference>
<dbReference type="PRINTS" id="PR00723">
    <property type="entry name" value="SUBTILISIN"/>
</dbReference>
<keyword evidence="4 5" id="KW-0720">Serine protease</keyword>
<dbReference type="SUPFAM" id="SSF52743">
    <property type="entry name" value="Subtilisin-like"/>
    <property type="match status" value="1"/>
</dbReference>
<organism evidence="9 10">
    <name type="scientific">Deinococcus daejeonensis</name>
    <dbReference type="NCBI Taxonomy" id="1007098"/>
    <lineage>
        <taxon>Bacteria</taxon>
        <taxon>Thermotogati</taxon>
        <taxon>Deinococcota</taxon>
        <taxon>Deinococci</taxon>
        <taxon>Deinococcales</taxon>
        <taxon>Deinococcaceae</taxon>
        <taxon>Deinococcus</taxon>
    </lineage>
</organism>
<feature type="domain" description="Fervidolysin-like N-terminal prodomain" evidence="8">
    <location>
        <begin position="30"/>
        <end position="108"/>
    </location>
</feature>
<dbReference type="Gene3D" id="3.40.50.200">
    <property type="entry name" value="Peptidase S8/S53 domain"/>
    <property type="match status" value="1"/>
</dbReference>
<evidence type="ECO:0000256" key="3">
    <source>
        <dbReference type="ARBA" id="ARBA00022801"/>
    </source>
</evidence>
<dbReference type="RefSeq" id="WP_189055484.1">
    <property type="nucleotide sequence ID" value="NZ_BMOR01000004.1"/>
</dbReference>
<dbReference type="PROSITE" id="PS00137">
    <property type="entry name" value="SUBTILASE_HIS"/>
    <property type="match status" value="1"/>
</dbReference>
<feature type="domain" description="Peptidase S8/S53" evidence="7">
    <location>
        <begin position="150"/>
        <end position="424"/>
    </location>
</feature>
<proteinExistence type="inferred from homology"/>
<name>A0ABQ2J313_9DEIO</name>
<sequence>MNRTRLFGLLTLSVLLAACGQTPAQLTPDAAQASAPAFVDGELLVQLKGGVNSQALTSLSALGVQSVETLTTVNGAALLRARITDGQGVAAKAQQLQASGLVRFAEPNWTYQTQALPSDSYYTNGTLWGMKGNFGSGAETAWAAGKTGSDNVYVGIIDEGYQFDHPDLRGNAWLNPFDPVDGKDNDGNGYIDDTRGWDFANNDNTVYDGGTRGSLDAHGTHVAGTIGGTANDGGVVGVNHNVTFISGKFLGRRGGNTADAIKAVDYFTDLKTRHGLNIVATNNSWGGGGYSQAMFEAIVRAANADILFVAAAGNSGTDNDATASYPSNYDTTAGAGYDAVIAVAAIDKAGALASFSQYGKTSVDIGAPGVAITSSVPYNKYSSYNGTSMATPHVTGGVALYASINPNATAAQIRAAILGSATPTASLSGKTVTGGRLNVSGF</sequence>
<dbReference type="InterPro" id="IPR034204">
    <property type="entry name" value="PfSUB1-like_cat_dom"/>
</dbReference>
<dbReference type="InterPro" id="IPR054399">
    <property type="entry name" value="Fervidolysin-like_N_prodom"/>
</dbReference>
<feature type="chain" id="PRO_5046455097" description="Peptidase S8 and S53 subtilisin kexin sedolisin" evidence="6">
    <location>
        <begin position="25"/>
        <end position="442"/>
    </location>
</feature>
<dbReference type="EMBL" id="BMOR01000004">
    <property type="protein sequence ID" value="GGN35145.1"/>
    <property type="molecule type" value="Genomic_DNA"/>
</dbReference>
<keyword evidence="3 5" id="KW-0378">Hydrolase</keyword>
<feature type="signal peptide" evidence="6">
    <location>
        <begin position="1"/>
        <end position="24"/>
    </location>
</feature>
<dbReference type="PROSITE" id="PS51892">
    <property type="entry name" value="SUBTILASE"/>
    <property type="match status" value="1"/>
</dbReference>
<dbReference type="Pfam" id="PF22148">
    <property type="entry name" value="Fervidolysin_NPro-like"/>
    <property type="match status" value="1"/>
</dbReference>
<dbReference type="InterPro" id="IPR036852">
    <property type="entry name" value="Peptidase_S8/S53_dom_sf"/>
</dbReference>
<feature type="active site" description="Charge relay system" evidence="5">
    <location>
        <position position="388"/>
    </location>
</feature>
<evidence type="ECO:0000256" key="6">
    <source>
        <dbReference type="SAM" id="SignalP"/>
    </source>
</evidence>